<evidence type="ECO:0000313" key="1">
    <source>
        <dbReference type="EMBL" id="HIX45694.1"/>
    </source>
</evidence>
<name>A0A9D1VRT4_9BACT</name>
<dbReference type="AlphaFoldDB" id="A0A9D1VRT4"/>
<organism evidence="1 2">
    <name type="scientific">Candidatus Barnesiella excrementipullorum</name>
    <dbReference type="NCBI Taxonomy" id="2838479"/>
    <lineage>
        <taxon>Bacteria</taxon>
        <taxon>Pseudomonadati</taxon>
        <taxon>Bacteroidota</taxon>
        <taxon>Bacteroidia</taxon>
        <taxon>Bacteroidales</taxon>
        <taxon>Barnesiellaceae</taxon>
        <taxon>Barnesiella</taxon>
    </lineage>
</organism>
<reference evidence="1" key="1">
    <citation type="journal article" date="2021" name="PeerJ">
        <title>Extensive microbial diversity within the chicken gut microbiome revealed by metagenomics and culture.</title>
        <authorList>
            <person name="Gilroy R."/>
            <person name="Ravi A."/>
            <person name="Getino M."/>
            <person name="Pursley I."/>
            <person name="Horton D.L."/>
            <person name="Alikhan N.F."/>
            <person name="Baker D."/>
            <person name="Gharbi K."/>
            <person name="Hall N."/>
            <person name="Watson M."/>
            <person name="Adriaenssens E.M."/>
            <person name="Foster-Nyarko E."/>
            <person name="Jarju S."/>
            <person name="Secka A."/>
            <person name="Antonio M."/>
            <person name="Oren A."/>
            <person name="Chaudhuri R.R."/>
            <person name="La Ragione R."/>
            <person name="Hildebrand F."/>
            <person name="Pallen M.J."/>
        </authorList>
    </citation>
    <scope>NUCLEOTIDE SEQUENCE</scope>
    <source>
        <strain evidence="1">ChiHjej12B11-16260</strain>
    </source>
</reference>
<comment type="caution">
    <text evidence="1">The sequence shown here is derived from an EMBL/GenBank/DDBJ whole genome shotgun (WGS) entry which is preliminary data.</text>
</comment>
<gene>
    <name evidence="1" type="ORF">H9982_05695</name>
</gene>
<dbReference type="EMBL" id="DXFB01000150">
    <property type="protein sequence ID" value="HIX45694.1"/>
    <property type="molecule type" value="Genomic_DNA"/>
</dbReference>
<dbReference type="Proteomes" id="UP000824246">
    <property type="component" value="Unassembled WGS sequence"/>
</dbReference>
<proteinExistence type="predicted"/>
<accession>A0A9D1VRT4</accession>
<evidence type="ECO:0000313" key="2">
    <source>
        <dbReference type="Proteomes" id="UP000824246"/>
    </source>
</evidence>
<sequence length="62" mass="7359">MIQLNKIEKLVDELANRRTDRMLLQEEYDRQIRPDQIAGKVAEFGLPLYPAYEAQEEIVLRK</sequence>
<reference evidence="1" key="2">
    <citation type="submission" date="2021-04" db="EMBL/GenBank/DDBJ databases">
        <authorList>
            <person name="Gilroy R."/>
        </authorList>
    </citation>
    <scope>NUCLEOTIDE SEQUENCE</scope>
    <source>
        <strain evidence="1">ChiHjej12B11-16260</strain>
    </source>
</reference>
<protein>
    <submittedName>
        <fullName evidence="1">Uncharacterized protein</fullName>
    </submittedName>
</protein>